<evidence type="ECO:0000256" key="3">
    <source>
        <dbReference type="ARBA" id="ARBA00023119"/>
    </source>
</evidence>
<evidence type="ECO:0000313" key="5">
    <source>
        <dbReference type="EMBL" id="KAG9354484.1"/>
    </source>
</evidence>
<dbReference type="OrthoDB" id="8939548at2759"/>
<protein>
    <recommendedName>
        <fullName evidence="4">Fibrillar collagen NC1 domain-containing protein</fullName>
    </recommendedName>
</protein>
<dbReference type="Gene3D" id="2.60.120.1000">
    <property type="match status" value="1"/>
</dbReference>
<dbReference type="Pfam" id="PF01410">
    <property type="entry name" value="COLFI"/>
    <property type="match status" value="1"/>
</dbReference>
<dbReference type="EMBL" id="JAFBMS010000002">
    <property type="protein sequence ID" value="KAG9354484.1"/>
    <property type="molecule type" value="Genomic_DNA"/>
</dbReference>
<reference evidence="5" key="1">
    <citation type="thesis" date="2021" institute="BYU ScholarsArchive" country="Provo, UT, USA">
        <title>Applications of and Algorithms for Genome Assembly and Genomic Analyses with an Emphasis on Marine Teleosts.</title>
        <authorList>
            <person name="Pickett B.D."/>
        </authorList>
    </citation>
    <scope>NUCLEOTIDE SEQUENCE</scope>
    <source>
        <strain evidence="5">HI-2016</strain>
    </source>
</reference>
<accession>A0A8T2PT12</accession>
<evidence type="ECO:0000256" key="2">
    <source>
        <dbReference type="ARBA" id="ARBA00022525"/>
    </source>
</evidence>
<keyword evidence="2" id="KW-0964">Secreted</keyword>
<dbReference type="Proteomes" id="UP000824540">
    <property type="component" value="Unassembled WGS sequence"/>
</dbReference>
<dbReference type="GO" id="GO:0005576">
    <property type="term" value="C:extracellular region"/>
    <property type="evidence" value="ECO:0007669"/>
    <property type="project" value="UniProtKB-SubCell"/>
</dbReference>
<feature type="domain" description="Fibrillar collagen NC1" evidence="4">
    <location>
        <begin position="61"/>
        <end position="278"/>
    </location>
</feature>
<dbReference type="GO" id="GO:0005581">
    <property type="term" value="C:collagen trimer"/>
    <property type="evidence" value="ECO:0007669"/>
    <property type="project" value="UniProtKB-KW"/>
</dbReference>
<comment type="subcellular location">
    <subcellularLocation>
        <location evidence="1">Secreted</location>
    </subcellularLocation>
</comment>
<dbReference type="InterPro" id="IPR000885">
    <property type="entry name" value="Fib_collagen_C"/>
</dbReference>
<keyword evidence="6" id="KW-1185">Reference proteome</keyword>
<name>A0A8T2PT12_9TELE</name>
<dbReference type="PROSITE" id="PS51461">
    <property type="entry name" value="NC1_FIB"/>
    <property type="match status" value="1"/>
</dbReference>
<dbReference type="SMART" id="SM00038">
    <property type="entry name" value="COLFI"/>
    <property type="match status" value="1"/>
</dbReference>
<proteinExistence type="predicted"/>
<evidence type="ECO:0000313" key="6">
    <source>
        <dbReference type="Proteomes" id="UP000824540"/>
    </source>
</evidence>
<gene>
    <name evidence="5" type="ORF">JZ751_001194</name>
</gene>
<evidence type="ECO:0000259" key="4">
    <source>
        <dbReference type="PROSITE" id="PS51461"/>
    </source>
</evidence>
<sequence length="278" mass="31431">MDLLGRREETDQRETREILVLQDREEPQAYQGLMGFAGLPGPPGERGLPDLVYMSDKPNYNLIRSVLDSLQQDLRLFLDPPDGTKEHPATTCLELWLCRPNFTNGLYYIDPNQGSPADSLLAYCDFTAGGRTCIYPNQAEVPMKSWLKDSGTENSFHWLTTHGGFQFEYPGATVVQLRFLKLNSRFASQNITYSCQSGHQLGQEEREVKFLADTRRQSYLGMLRDCEATGVIHSAKRQSIFQFDSEDLDLLPLRDLAVFGSSNFTQEFGFTVGPVCFS</sequence>
<keyword evidence="3" id="KW-0176">Collagen</keyword>
<evidence type="ECO:0000256" key="1">
    <source>
        <dbReference type="ARBA" id="ARBA00004613"/>
    </source>
</evidence>
<dbReference type="AlphaFoldDB" id="A0A8T2PT12"/>
<organism evidence="5 6">
    <name type="scientific">Albula glossodonta</name>
    <name type="common">roundjaw bonefish</name>
    <dbReference type="NCBI Taxonomy" id="121402"/>
    <lineage>
        <taxon>Eukaryota</taxon>
        <taxon>Metazoa</taxon>
        <taxon>Chordata</taxon>
        <taxon>Craniata</taxon>
        <taxon>Vertebrata</taxon>
        <taxon>Euteleostomi</taxon>
        <taxon>Actinopterygii</taxon>
        <taxon>Neopterygii</taxon>
        <taxon>Teleostei</taxon>
        <taxon>Albuliformes</taxon>
        <taxon>Albulidae</taxon>
        <taxon>Albula</taxon>
    </lineage>
</organism>
<dbReference type="GO" id="GO:0005201">
    <property type="term" value="F:extracellular matrix structural constituent"/>
    <property type="evidence" value="ECO:0007669"/>
    <property type="project" value="InterPro"/>
</dbReference>
<comment type="caution">
    <text evidence="5">The sequence shown here is derived from an EMBL/GenBank/DDBJ whole genome shotgun (WGS) entry which is preliminary data.</text>
</comment>